<keyword evidence="1" id="KW-0472">Membrane</keyword>
<accession>A0A150XN04</accession>
<feature type="transmembrane region" description="Helical" evidence="1">
    <location>
        <begin position="267"/>
        <end position="283"/>
    </location>
</feature>
<dbReference type="GO" id="GO:0016747">
    <property type="term" value="F:acyltransferase activity, transferring groups other than amino-acyl groups"/>
    <property type="evidence" value="ECO:0007669"/>
    <property type="project" value="InterPro"/>
</dbReference>
<feature type="transmembrane region" description="Helical" evidence="1">
    <location>
        <begin position="109"/>
        <end position="126"/>
    </location>
</feature>
<feature type="transmembrane region" description="Helical" evidence="1">
    <location>
        <begin position="289"/>
        <end position="310"/>
    </location>
</feature>
<proteinExistence type="predicted"/>
<evidence type="ECO:0000313" key="4">
    <source>
        <dbReference type="Proteomes" id="UP000075583"/>
    </source>
</evidence>
<gene>
    <name evidence="3" type="ORF">MB14_16530</name>
</gene>
<dbReference type="RefSeq" id="WP_084375982.1">
    <property type="nucleotide sequence ID" value="NZ_LQZQ01000005.1"/>
</dbReference>
<evidence type="ECO:0000313" key="3">
    <source>
        <dbReference type="EMBL" id="KYG80147.1"/>
    </source>
</evidence>
<dbReference type="AlphaFoldDB" id="A0A150XN04"/>
<dbReference type="Pfam" id="PF01757">
    <property type="entry name" value="Acyl_transf_3"/>
    <property type="match status" value="1"/>
</dbReference>
<feature type="transmembrane region" description="Helical" evidence="1">
    <location>
        <begin position="12"/>
        <end position="30"/>
    </location>
</feature>
<feature type="transmembrane region" description="Helical" evidence="1">
    <location>
        <begin position="69"/>
        <end position="89"/>
    </location>
</feature>
<feature type="transmembrane region" description="Helical" evidence="1">
    <location>
        <begin position="236"/>
        <end position="255"/>
    </location>
</feature>
<organism evidence="3 4">
    <name type="scientific">Roseivirga ehrenbergii (strain DSM 102268 / JCM 13514 / KCTC 12282 / NCIMB 14502 / KMM 6017)</name>
    <dbReference type="NCBI Taxonomy" id="279360"/>
    <lineage>
        <taxon>Bacteria</taxon>
        <taxon>Pseudomonadati</taxon>
        <taxon>Bacteroidota</taxon>
        <taxon>Cytophagia</taxon>
        <taxon>Cytophagales</taxon>
        <taxon>Roseivirgaceae</taxon>
        <taxon>Roseivirga</taxon>
    </lineage>
</organism>
<keyword evidence="1" id="KW-1133">Transmembrane helix</keyword>
<keyword evidence="4" id="KW-1185">Reference proteome</keyword>
<dbReference type="InterPro" id="IPR002656">
    <property type="entry name" value="Acyl_transf_3_dom"/>
</dbReference>
<evidence type="ECO:0000259" key="2">
    <source>
        <dbReference type="Pfam" id="PF01757"/>
    </source>
</evidence>
<dbReference type="PANTHER" id="PTHR37312:SF1">
    <property type="entry name" value="MEMBRANE-BOUND ACYLTRANSFERASE YKRP-RELATED"/>
    <property type="match status" value="1"/>
</dbReference>
<dbReference type="Proteomes" id="UP000075583">
    <property type="component" value="Unassembled WGS sequence"/>
</dbReference>
<comment type="caution">
    <text evidence="3">The sequence shown here is derived from an EMBL/GenBank/DDBJ whole genome shotgun (WGS) entry which is preliminary data.</text>
</comment>
<protein>
    <recommendedName>
        <fullName evidence="2">Acyltransferase 3 domain-containing protein</fullName>
    </recommendedName>
</protein>
<reference evidence="3" key="1">
    <citation type="submission" date="2016-01" db="EMBL/GenBank/DDBJ databases">
        <title>Genome sequencing of Roseivirga ehrenbergii KMM 6017.</title>
        <authorList>
            <person name="Selvaratnam C."/>
            <person name="Thevarajoo S."/>
            <person name="Goh K.M."/>
            <person name="Ee R."/>
            <person name="Chan K.-G."/>
            <person name="Chong C.S."/>
        </authorList>
    </citation>
    <scope>NUCLEOTIDE SEQUENCE [LARGE SCALE GENOMIC DNA]</scope>
    <source>
        <strain evidence="3">KMM 6017</strain>
    </source>
</reference>
<dbReference type="EMBL" id="LQZQ01000005">
    <property type="protein sequence ID" value="KYG80147.1"/>
    <property type="molecule type" value="Genomic_DNA"/>
</dbReference>
<feature type="transmembrane region" description="Helical" evidence="1">
    <location>
        <begin position="202"/>
        <end position="224"/>
    </location>
</feature>
<dbReference type="InterPro" id="IPR052734">
    <property type="entry name" value="Nod_factor_acetyltransferase"/>
</dbReference>
<feature type="transmembrane region" description="Helical" evidence="1">
    <location>
        <begin position="133"/>
        <end position="151"/>
    </location>
</feature>
<keyword evidence="1" id="KW-0812">Transmembrane</keyword>
<name>A0A150XN04_ROSEK</name>
<feature type="transmembrane region" description="Helical" evidence="1">
    <location>
        <begin position="171"/>
        <end position="190"/>
    </location>
</feature>
<dbReference type="OrthoDB" id="265992at2"/>
<feature type="domain" description="Acyltransferase 3" evidence="2">
    <location>
        <begin position="5"/>
        <end position="309"/>
    </location>
</feature>
<feature type="transmembrane region" description="Helical" evidence="1">
    <location>
        <begin position="36"/>
        <end position="57"/>
    </location>
</feature>
<dbReference type="PANTHER" id="PTHR37312">
    <property type="entry name" value="MEMBRANE-BOUND ACYLTRANSFERASE YKRP-RELATED"/>
    <property type="match status" value="1"/>
</dbReference>
<sequence>MQRYQSIDLLKVVLVLLVVATHSSFLYDYSQAMGHAISNGLVRVVAPLFLIISGYFSERILREGNAARWLKRVVFLYLTWMLIYLPYWVDFDELNPFRSIISLIFGYHHIWYVSALLGGGVVLYFLKSHSNRTLLIVASLFFGIGAFIEYAGEYHLFSAIPIVDKLLGLSFSHRNFLLIGFPFLTVGYLIKKTGFEHKIKQSTLIISLIISVLIFTLESVVLFFRLSGRYGGFDVYIMSFFTCSLIFLSVLNLPIELKKFRTESMRYYLASIYFIHPIFIINYNKYFELTSIGLMLSTLVSSVIASYFIIQVHKRFKYIL</sequence>
<dbReference type="STRING" id="279360.MB14_16530"/>
<evidence type="ECO:0000256" key="1">
    <source>
        <dbReference type="SAM" id="Phobius"/>
    </source>
</evidence>